<feature type="transmembrane region" description="Helical" evidence="1">
    <location>
        <begin position="142"/>
        <end position="162"/>
    </location>
</feature>
<evidence type="ECO:0000313" key="3">
    <source>
        <dbReference type="Proteomes" id="UP000249623"/>
    </source>
</evidence>
<gene>
    <name evidence="2" type="ORF">NCTC11085_01997</name>
</gene>
<protein>
    <recommendedName>
        <fullName evidence="4">HXXEE domain-containing protein</fullName>
    </recommendedName>
</protein>
<keyword evidence="1" id="KW-0472">Membrane</keyword>
<accession>A0A2X3VUE7</accession>
<dbReference type="Pfam" id="PF13787">
    <property type="entry name" value="HXXEE"/>
    <property type="match status" value="1"/>
</dbReference>
<name>A0A2X3VUE7_STRSA</name>
<feature type="transmembrane region" description="Helical" evidence="1">
    <location>
        <begin position="174"/>
        <end position="192"/>
    </location>
</feature>
<evidence type="ECO:0000256" key="1">
    <source>
        <dbReference type="SAM" id="Phobius"/>
    </source>
</evidence>
<feature type="transmembrane region" description="Helical" evidence="1">
    <location>
        <begin position="7"/>
        <end position="28"/>
    </location>
</feature>
<reference evidence="2 3" key="1">
    <citation type="submission" date="2018-06" db="EMBL/GenBank/DDBJ databases">
        <authorList>
            <consortium name="Pathogen Informatics"/>
            <person name="Doyle S."/>
        </authorList>
    </citation>
    <scope>NUCLEOTIDE SEQUENCE [LARGE SCALE GENOMIC DNA]</scope>
    <source>
        <strain evidence="2 3">NCTC11085</strain>
    </source>
</reference>
<dbReference type="RefSeq" id="WP_002926720.1">
    <property type="nucleotide sequence ID" value="NZ_CP071430.1"/>
</dbReference>
<feature type="transmembrane region" description="Helical" evidence="1">
    <location>
        <begin position="83"/>
        <end position="104"/>
    </location>
</feature>
<feature type="transmembrane region" description="Helical" evidence="1">
    <location>
        <begin position="110"/>
        <end position="130"/>
    </location>
</feature>
<evidence type="ECO:0008006" key="4">
    <source>
        <dbReference type="Google" id="ProtNLM"/>
    </source>
</evidence>
<dbReference type="InterPro" id="IPR025671">
    <property type="entry name" value="HXXEE"/>
</dbReference>
<sequence length="221" mass="25717">MSKLISVWLKIWIPILFAMGIGILLYLITNWTTLDAGSRFVAIIYVMLPLHCLEEWRFPGGFHYNYNMLRRSQQPDCYPMNQFSDMLTIMLAELIGIVCLFYGVNQIIVIWNLIFCFFEMIGHLIFGFSMYRRFRTVGKRTIYNPGFATAVVFTLHALYYVLSQYPTNLPGLPIIILAIISGTVLVSSVVLIPEQLFKSKETPYPFDSNRYYEKYIARKNN</sequence>
<proteinExistence type="predicted"/>
<keyword evidence="1" id="KW-1133">Transmembrane helix</keyword>
<dbReference type="Proteomes" id="UP000249623">
    <property type="component" value="Chromosome 1"/>
</dbReference>
<organism evidence="2 3">
    <name type="scientific">Streptococcus sanguinis</name>
    <dbReference type="NCBI Taxonomy" id="1305"/>
    <lineage>
        <taxon>Bacteria</taxon>
        <taxon>Bacillati</taxon>
        <taxon>Bacillota</taxon>
        <taxon>Bacilli</taxon>
        <taxon>Lactobacillales</taxon>
        <taxon>Streptococcaceae</taxon>
        <taxon>Streptococcus</taxon>
    </lineage>
</organism>
<dbReference type="EMBL" id="LS483346">
    <property type="protein sequence ID" value="SQF35856.1"/>
    <property type="molecule type" value="Genomic_DNA"/>
</dbReference>
<keyword evidence="1" id="KW-0812">Transmembrane</keyword>
<dbReference type="AlphaFoldDB" id="A0A2X3VUE7"/>
<evidence type="ECO:0000313" key="2">
    <source>
        <dbReference type="EMBL" id="SQF35856.1"/>
    </source>
</evidence>